<keyword evidence="3" id="KW-1133">Transmembrane helix</keyword>
<dbReference type="PANTHER" id="PTHR34295:SF1">
    <property type="entry name" value="BIOTIN TRANSPORTER BIOY"/>
    <property type="match status" value="1"/>
</dbReference>
<keyword evidence="3" id="KW-0812">Transmembrane</keyword>
<comment type="similarity">
    <text evidence="1 2">Belongs to the BioY family.</text>
</comment>
<feature type="transmembrane region" description="Helical" evidence="3">
    <location>
        <begin position="151"/>
        <end position="171"/>
    </location>
</feature>
<dbReference type="EMBL" id="CP118868">
    <property type="protein sequence ID" value="WEG36099.1"/>
    <property type="molecule type" value="Genomic_DNA"/>
</dbReference>
<dbReference type="Proteomes" id="UP001220478">
    <property type="component" value="Chromosome"/>
</dbReference>
<protein>
    <recommendedName>
        <fullName evidence="2">Biotin transporter</fullName>
    </recommendedName>
</protein>
<feature type="transmembrane region" description="Helical" evidence="3">
    <location>
        <begin position="46"/>
        <end position="74"/>
    </location>
</feature>
<dbReference type="PANTHER" id="PTHR34295">
    <property type="entry name" value="BIOTIN TRANSPORTER BIOY"/>
    <property type="match status" value="1"/>
</dbReference>
<dbReference type="Pfam" id="PF02632">
    <property type="entry name" value="BioY"/>
    <property type="match status" value="1"/>
</dbReference>
<keyword evidence="2" id="KW-1003">Cell membrane</keyword>
<dbReference type="RefSeq" id="WP_315572091.1">
    <property type="nucleotide sequence ID" value="NZ_CP118868.1"/>
</dbReference>
<organism evidence="4 5">
    <name type="scientific">Amygdalobacter indicium</name>
    <dbReference type="NCBI Taxonomy" id="3029272"/>
    <lineage>
        <taxon>Bacteria</taxon>
        <taxon>Bacillati</taxon>
        <taxon>Bacillota</taxon>
        <taxon>Clostridia</taxon>
        <taxon>Eubacteriales</taxon>
        <taxon>Oscillospiraceae</taxon>
        <taxon>Amygdalobacter</taxon>
    </lineage>
</organism>
<feature type="transmembrane region" description="Helical" evidence="3">
    <location>
        <begin position="80"/>
        <end position="101"/>
    </location>
</feature>
<dbReference type="InterPro" id="IPR003784">
    <property type="entry name" value="BioY"/>
</dbReference>
<evidence type="ECO:0000313" key="5">
    <source>
        <dbReference type="Proteomes" id="UP001220478"/>
    </source>
</evidence>
<evidence type="ECO:0000313" key="4">
    <source>
        <dbReference type="EMBL" id="WEG36099.1"/>
    </source>
</evidence>
<reference evidence="4 5" key="1">
    <citation type="submission" date="2023-02" db="EMBL/GenBank/DDBJ databases">
        <title>Novel Oscillospiraceae bacterial genomes.</title>
        <authorList>
            <person name="Srinivasan S."/>
            <person name="Austin M.N."/>
            <person name="Fiedler T.L."/>
            <person name="Strenk S.M."/>
            <person name="Agnew K.J."/>
            <person name="Nagana Gowda G.A."/>
            <person name="Raftery D."/>
            <person name="Beamer M.A."/>
            <person name="Achilles S.L."/>
            <person name="Wiesenfeld H.C."/>
            <person name="Fredricks D.N."/>
            <person name="Hillier S.L."/>
        </authorList>
    </citation>
    <scope>NUCLEOTIDE SEQUENCE [LARGE SCALE GENOMIC DNA]</scope>
    <source>
        <strain evidence="4 5">CHIC02 1186E3-8</strain>
    </source>
</reference>
<name>A0ABY8C9A0_9FIRM</name>
<gene>
    <name evidence="4" type="ORF">PYS61_02730</name>
</gene>
<feature type="transmembrane region" description="Helical" evidence="3">
    <location>
        <begin position="16"/>
        <end position="34"/>
    </location>
</feature>
<proteinExistence type="inferred from homology"/>
<dbReference type="PIRSF" id="PIRSF016661">
    <property type="entry name" value="BioY"/>
    <property type="match status" value="1"/>
</dbReference>
<keyword evidence="2" id="KW-0813">Transport</keyword>
<keyword evidence="2 3" id="KW-0472">Membrane</keyword>
<sequence length="182" mass="19827">MTNSNSNTQSSRTRELVLAAILGVLTFLGTYISIPMYPVPITLQTLFVLLSGLYLSPYFAALSMAVCLLLRLLIGGFAVVVSPSFGFLIAFIVAAVVISKVRGDKKLSYVKAVGLLVIGEIILYLIGLPYMTVILNVYLAKNLSAFTLLKVGMLLFIPGDIVKLLLAAYVYKCLPQLKFLQK</sequence>
<comment type="subcellular location">
    <subcellularLocation>
        <location evidence="2">Cell membrane</location>
        <topology evidence="2">Multi-pass membrane protein</topology>
    </subcellularLocation>
</comment>
<accession>A0ABY8C9A0</accession>
<evidence type="ECO:0000256" key="2">
    <source>
        <dbReference type="PIRNR" id="PIRNR016661"/>
    </source>
</evidence>
<feature type="transmembrane region" description="Helical" evidence="3">
    <location>
        <begin position="113"/>
        <end position="139"/>
    </location>
</feature>
<dbReference type="Gene3D" id="1.10.1760.20">
    <property type="match status" value="1"/>
</dbReference>
<evidence type="ECO:0000256" key="3">
    <source>
        <dbReference type="SAM" id="Phobius"/>
    </source>
</evidence>
<keyword evidence="5" id="KW-1185">Reference proteome</keyword>
<evidence type="ECO:0000256" key="1">
    <source>
        <dbReference type="ARBA" id="ARBA00010692"/>
    </source>
</evidence>